<gene>
    <name evidence="3" type="primary">hda</name>
    <name evidence="3" type="ORF">H4F99_06480</name>
</gene>
<dbReference type="InterPro" id="IPR017788">
    <property type="entry name" value="Hda"/>
</dbReference>
<proteinExistence type="predicted"/>
<dbReference type="Pfam" id="PF22688">
    <property type="entry name" value="Hda_lid"/>
    <property type="match status" value="1"/>
</dbReference>
<dbReference type="EMBL" id="JACHTE010000004">
    <property type="protein sequence ID" value="MBB1088134.1"/>
    <property type="molecule type" value="Genomic_DNA"/>
</dbReference>
<evidence type="ECO:0000259" key="1">
    <source>
        <dbReference type="Pfam" id="PF01695"/>
    </source>
</evidence>
<comment type="caution">
    <text evidence="3">The sequence shown here is derived from an EMBL/GenBank/DDBJ whole genome shotgun (WGS) entry which is preliminary data.</text>
</comment>
<dbReference type="AlphaFoldDB" id="A0A7W3U3B1"/>
<dbReference type="NCBIfam" id="TIGR03420">
    <property type="entry name" value="DnaA_homol_Hda"/>
    <property type="match status" value="1"/>
</dbReference>
<dbReference type="InterPro" id="IPR055199">
    <property type="entry name" value="Hda_lid"/>
</dbReference>
<dbReference type="GO" id="GO:0006270">
    <property type="term" value="P:DNA replication initiation"/>
    <property type="evidence" value="ECO:0007669"/>
    <property type="project" value="TreeGrafter"/>
</dbReference>
<dbReference type="Proteomes" id="UP000552587">
    <property type="component" value="Unassembled WGS sequence"/>
</dbReference>
<sequence>MTVPQLPLALRYPPDQRFETFVSAPAGALAQLRALAGEGGGDAVFVAGPAGAGKTHLLLATCAEAERAGRRVAFVPLAAVAGRLSEALVALEGHDLVALDGLEAVSGTRADEVALFDAHNRARAAGTGLLYAARANPADLALGLPDLRSRLSQCARVVLSALDDEGRREVLAQRARRRGLVLDEAALDWLLRRQGRDLGGLAAVLDRLDKASLAAQRRITVPFLRQILGSVDATP</sequence>
<dbReference type="InterPro" id="IPR002611">
    <property type="entry name" value="IstB_ATP-bd"/>
</dbReference>
<keyword evidence="4" id="KW-1185">Reference proteome</keyword>
<evidence type="ECO:0000259" key="2">
    <source>
        <dbReference type="Pfam" id="PF22688"/>
    </source>
</evidence>
<dbReference type="Pfam" id="PF01695">
    <property type="entry name" value="IstB_IS21"/>
    <property type="match status" value="1"/>
</dbReference>
<dbReference type="Gene3D" id="3.40.50.300">
    <property type="entry name" value="P-loop containing nucleotide triphosphate hydrolases"/>
    <property type="match status" value="1"/>
</dbReference>
<dbReference type="GO" id="GO:0032297">
    <property type="term" value="P:negative regulation of DNA-templated DNA replication initiation"/>
    <property type="evidence" value="ECO:0007669"/>
    <property type="project" value="InterPro"/>
</dbReference>
<evidence type="ECO:0000313" key="4">
    <source>
        <dbReference type="Proteomes" id="UP000552587"/>
    </source>
</evidence>
<dbReference type="SUPFAM" id="SSF52540">
    <property type="entry name" value="P-loop containing nucleoside triphosphate hydrolases"/>
    <property type="match status" value="1"/>
</dbReference>
<reference evidence="3 4" key="1">
    <citation type="submission" date="2020-07" db="EMBL/GenBank/DDBJ databases">
        <authorList>
            <person name="Xu S."/>
            <person name="Li A."/>
        </authorList>
    </citation>
    <scope>NUCLEOTIDE SEQUENCE [LARGE SCALE GENOMIC DNA]</scope>
    <source>
        <strain evidence="3 4">SG-8</strain>
    </source>
</reference>
<dbReference type="GO" id="GO:0005524">
    <property type="term" value="F:ATP binding"/>
    <property type="evidence" value="ECO:0007669"/>
    <property type="project" value="InterPro"/>
</dbReference>
<dbReference type="PANTHER" id="PTHR30050">
    <property type="entry name" value="CHROMOSOMAL REPLICATION INITIATOR PROTEIN DNAA"/>
    <property type="match status" value="1"/>
</dbReference>
<feature type="domain" description="IstB-like ATP-binding" evidence="1">
    <location>
        <begin position="17"/>
        <end position="87"/>
    </location>
</feature>
<dbReference type="Gene3D" id="1.10.8.60">
    <property type="match status" value="1"/>
</dbReference>
<dbReference type="InterPro" id="IPR027417">
    <property type="entry name" value="P-loop_NTPase"/>
</dbReference>
<organism evidence="3 4">
    <name type="scientific">Marilutibacter penaei</name>
    <dbReference type="NCBI Taxonomy" id="2759900"/>
    <lineage>
        <taxon>Bacteria</taxon>
        <taxon>Pseudomonadati</taxon>
        <taxon>Pseudomonadota</taxon>
        <taxon>Gammaproteobacteria</taxon>
        <taxon>Lysobacterales</taxon>
        <taxon>Lysobacteraceae</taxon>
        <taxon>Marilutibacter</taxon>
    </lineage>
</organism>
<protein>
    <submittedName>
        <fullName evidence="3">DnaA regulatory inactivator Hda</fullName>
    </submittedName>
</protein>
<name>A0A7W3U3B1_9GAMM</name>
<feature type="domain" description="Hda lid" evidence="2">
    <location>
        <begin position="164"/>
        <end position="228"/>
    </location>
</feature>
<dbReference type="PANTHER" id="PTHR30050:SF5">
    <property type="entry name" value="DNAA REGULATORY INACTIVATOR HDA"/>
    <property type="match status" value="1"/>
</dbReference>
<dbReference type="RefSeq" id="WP_182668916.1">
    <property type="nucleotide sequence ID" value="NZ_JACHTE010000004.1"/>
</dbReference>
<accession>A0A7W3U3B1</accession>
<evidence type="ECO:0000313" key="3">
    <source>
        <dbReference type="EMBL" id="MBB1088134.1"/>
    </source>
</evidence>